<feature type="transmembrane region" description="Helical" evidence="8">
    <location>
        <begin position="38"/>
        <end position="57"/>
    </location>
</feature>
<evidence type="ECO:0000256" key="5">
    <source>
        <dbReference type="ARBA" id="ARBA00022692"/>
    </source>
</evidence>
<accession>A0A1T4WH77</accession>
<dbReference type="AlphaFoldDB" id="A0A1T4WH77"/>
<feature type="transmembrane region" description="Helical" evidence="8">
    <location>
        <begin position="69"/>
        <end position="91"/>
    </location>
</feature>
<feature type="transmembrane region" description="Helical" evidence="8">
    <location>
        <begin position="184"/>
        <end position="200"/>
    </location>
</feature>
<keyword evidence="10" id="KW-1185">Reference proteome</keyword>
<dbReference type="GO" id="GO:0005886">
    <property type="term" value="C:plasma membrane"/>
    <property type="evidence" value="ECO:0007669"/>
    <property type="project" value="UniProtKB-SubCell"/>
</dbReference>
<dbReference type="PANTHER" id="PTHR34979:SF1">
    <property type="entry name" value="INNER MEMBRANE PROTEIN YGAZ"/>
    <property type="match status" value="1"/>
</dbReference>
<feature type="transmembrane region" description="Helical" evidence="8">
    <location>
        <begin position="126"/>
        <end position="147"/>
    </location>
</feature>
<dbReference type="OrthoDB" id="9803444at2"/>
<evidence type="ECO:0000256" key="1">
    <source>
        <dbReference type="ARBA" id="ARBA00004651"/>
    </source>
</evidence>
<evidence type="ECO:0000313" key="10">
    <source>
        <dbReference type="Proteomes" id="UP000189733"/>
    </source>
</evidence>
<keyword evidence="4" id="KW-1003">Cell membrane</keyword>
<dbReference type="PANTHER" id="PTHR34979">
    <property type="entry name" value="INNER MEMBRANE PROTEIN YGAZ"/>
    <property type="match status" value="1"/>
</dbReference>
<evidence type="ECO:0000256" key="2">
    <source>
        <dbReference type="ARBA" id="ARBA00010735"/>
    </source>
</evidence>
<dbReference type="Proteomes" id="UP000189733">
    <property type="component" value="Unassembled WGS sequence"/>
</dbReference>
<dbReference type="EMBL" id="FUYA01000007">
    <property type="protein sequence ID" value="SKA76557.1"/>
    <property type="molecule type" value="Genomic_DNA"/>
</dbReference>
<comment type="similarity">
    <text evidence="2">Belongs to the AzlC family.</text>
</comment>
<reference evidence="9 10" key="1">
    <citation type="submission" date="2017-02" db="EMBL/GenBank/DDBJ databases">
        <authorList>
            <person name="Peterson S.W."/>
        </authorList>
    </citation>
    <scope>NUCLEOTIDE SEQUENCE [LARGE SCALE GENOMIC DNA]</scope>
    <source>
        <strain evidence="9 10">DSM 18034</strain>
    </source>
</reference>
<evidence type="ECO:0000256" key="4">
    <source>
        <dbReference type="ARBA" id="ARBA00022475"/>
    </source>
</evidence>
<organism evidence="9 10">
    <name type="scientific">Desulfobaculum bizertense DSM 18034</name>
    <dbReference type="NCBI Taxonomy" id="1121442"/>
    <lineage>
        <taxon>Bacteria</taxon>
        <taxon>Pseudomonadati</taxon>
        <taxon>Thermodesulfobacteriota</taxon>
        <taxon>Desulfovibrionia</taxon>
        <taxon>Desulfovibrionales</taxon>
        <taxon>Desulfovibrionaceae</taxon>
        <taxon>Desulfobaculum</taxon>
    </lineage>
</organism>
<keyword evidence="7 8" id="KW-0472">Membrane</keyword>
<feature type="transmembrane region" description="Helical" evidence="8">
    <location>
        <begin position="159"/>
        <end position="177"/>
    </location>
</feature>
<dbReference type="InterPro" id="IPR011606">
    <property type="entry name" value="Brnchd-chn_aa_trnsp_permease"/>
</dbReference>
<comment type="subcellular location">
    <subcellularLocation>
        <location evidence="1">Cell membrane</location>
        <topology evidence="1">Multi-pass membrane protein</topology>
    </subcellularLocation>
</comment>
<evidence type="ECO:0000256" key="7">
    <source>
        <dbReference type="ARBA" id="ARBA00023136"/>
    </source>
</evidence>
<evidence type="ECO:0000256" key="6">
    <source>
        <dbReference type="ARBA" id="ARBA00022989"/>
    </source>
</evidence>
<name>A0A1T4WH77_9BACT</name>
<feature type="transmembrane region" description="Helical" evidence="8">
    <location>
        <begin position="206"/>
        <end position="223"/>
    </location>
</feature>
<gene>
    <name evidence="9" type="ORF">SAMN02745702_02259</name>
</gene>
<dbReference type="Pfam" id="PF03591">
    <property type="entry name" value="AzlC"/>
    <property type="match status" value="1"/>
</dbReference>
<keyword evidence="3" id="KW-0813">Transport</keyword>
<evidence type="ECO:0000256" key="3">
    <source>
        <dbReference type="ARBA" id="ARBA00022448"/>
    </source>
</evidence>
<dbReference type="RefSeq" id="WP_078685537.1">
    <property type="nucleotide sequence ID" value="NZ_FUYA01000007.1"/>
</dbReference>
<keyword evidence="6 8" id="KW-1133">Transmembrane helix</keyword>
<sequence>MKNGFAQGVRATMPVSASVAAYGSVLGVLAVHKGMAWGTLLLMNGLVFAGSSQFVMVEMWNESMPFVEMGLAVLVINLRYLLAGASLEPILRNTPLLRRLFIIHFATDESWAVTMAADRLGKATPAYLLGAGLCVFGAWSLGTMAGTLCGSTVSNPERFALDFAFTAVFTALAISIWRGKDDDMLPWAVALVVSLLAARFLPGKWYIVIGALCGALMTLLSPVPEKEEKAKAVPAQDVEVCHADD</sequence>
<proteinExistence type="inferred from homology"/>
<evidence type="ECO:0000313" key="9">
    <source>
        <dbReference type="EMBL" id="SKA76557.1"/>
    </source>
</evidence>
<dbReference type="GO" id="GO:1903785">
    <property type="term" value="P:L-valine transmembrane transport"/>
    <property type="evidence" value="ECO:0007669"/>
    <property type="project" value="TreeGrafter"/>
</dbReference>
<protein>
    <submittedName>
        <fullName evidence="9">4-azaleucine resistance probable transporter AzlC</fullName>
    </submittedName>
</protein>
<keyword evidence="5 8" id="KW-0812">Transmembrane</keyword>
<dbReference type="STRING" id="1121442.SAMN02745702_02259"/>
<feature type="transmembrane region" description="Helical" evidence="8">
    <location>
        <begin position="12"/>
        <end position="31"/>
    </location>
</feature>
<evidence type="ECO:0000256" key="8">
    <source>
        <dbReference type="SAM" id="Phobius"/>
    </source>
</evidence>